<dbReference type="KEGG" id="hae:halTADL_3312"/>
<proteinExistence type="predicted"/>
<name>A0A1H6WEB2_9EURY</name>
<dbReference type="Pfam" id="PF24351">
    <property type="entry name" value="DUF7511"/>
    <property type="match status" value="1"/>
</dbReference>
<protein>
    <recommendedName>
        <fullName evidence="1">DUF7511 domain-containing protein</fullName>
    </recommendedName>
</protein>
<dbReference type="AlphaFoldDB" id="A0A1H6WEB2"/>
<dbReference type="Proteomes" id="UP000198888">
    <property type="component" value="Unassembled WGS sequence"/>
</dbReference>
<evidence type="ECO:0000313" key="3">
    <source>
        <dbReference type="Proteomes" id="UP000198888"/>
    </source>
</evidence>
<dbReference type="RefSeq" id="WP_089673292.1">
    <property type="nucleotide sequence ID" value="NZ_CP024845.1"/>
</dbReference>
<feature type="domain" description="DUF7511" evidence="1">
    <location>
        <begin position="51"/>
        <end position="91"/>
    </location>
</feature>
<organism evidence="2 3">
    <name type="scientific">Halohasta litchfieldiae</name>
    <dbReference type="NCBI Taxonomy" id="1073996"/>
    <lineage>
        <taxon>Archaea</taxon>
        <taxon>Methanobacteriati</taxon>
        <taxon>Methanobacteriota</taxon>
        <taxon>Stenosarchaea group</taxon>
        <taxon>Halobacteria</taxon>
        <taxon>Halobacteriales</taxon>
        <taxon>Haloferacaceae</taxon>
        <taxon>Halohasta</taxon>
    </lineage>
</organism>
<accession>A0A2H4Q6P9</accession>
<sequence>MTTDFIQWPNGFAVPPTNYPLQNSVIEPLLWSLGDAPPDLTDEVIFEGRTTTTADGDEEYTVSPAGLSPTEQMTHWITVDAAHVVSLANRR</sequence>
<dbReference type="InterPro" id="IPR055933">
    <property type="entry name" value="DUF7511"/>
</dbReference>
<accession>A0A1H6WEB2</accession>
<gene>
    <name evidence="2" type="ORF">SAMN05444271_12425</name>
</gene>
<evidence type="ECO:0000313" key="2">
    <source>
        <dbReference type="EMBL" id="SEJ14026.1"/>
    </source>
</evidence>
<evidence type="ECO:0000259" key="1">
    <source>
        <dbReference type="Pfam" id="PF24351"/>
    </source>
</evidence>
<dbReference type="EMBL" id="FNYR01000024">
    <property type="protein sequence ID" value="SEJ14026.1"/>
    <property type="molecule type" value="Genomic_DNA"/>
</dbReference>
<keyword evidence="3" id="KW-1185">Reference proteome</keyword>
<reference evidence="2 3" key="1">
    <citation type="submission" date="2016-10" db="EMBL/GenBank/DDBJ databases">
        <authorList>
            <person name="de Groot N.N."/>
        </authorList>
    </citation>
    <scope>NUCLEOTIDE SEQUENCE [LARGE SCALE GENOMIC DNA]</scope>
    <source>
        <strain evidence="2 3">DSM 22187</strain>
    </source>
</reference>
<dbReference type="GeneID" id="35004078"/>